<dbReference type="Pfam" id="PF08486">
    <property type="entry name" value="SpoIID"/>
    <property type="match status" value="1"/>
</dbReference>
<name>A0A0G0RBG2_9BACT</name>
<gene>
    <name evidence="3" type="ORF">UT84_C0021G0014</name>
</gene>
<evidence type="ECO:0000313" key="4">
    <source>
        <dbReference type="Proteomes" id="UP000034531"/>
    </source>
</evidence>
<dbReference type="InterPro" id="IPR013693">
    <property type="entry name" value="SpoIID/LytB_N"/>
</dbReference>
<comment type="caution">
    <text evidence="3">The sequence shown here is derived from an EMBL/GenBank/DDBJ whole genome shotgun (WGS) entry which is preliminary data.</text>
</comment>
<sequence>MRRILAFLLVICLSFFFTANVVRGDELGDLQKEINDLQKALEASKNATTPLESEVKKLEGELSGIKSRLDKISSDLTESEKELQQQKAILASTVRNFYIRSFVDIPLLIIFAAKDASETLKLIAFQQTSSKTDKGIIRGISERVAKLADDKKRLASLRDQTSRQSQFLKGEIASAKSFQSEIQGKISALTARQEEILAAKSGTFTTSVGDVPLTDDPNASPAFSPGFSPAFAGFSFGAYTHRNGMSQYGAKGRADNGQNFRDILSKYYPGKQITDGYSEPGSITVDGYGSVDFQQYLYGIAEMPSSWNTEALKAQAVAARSYALAYTKNGTKSICATQSCQVYIGSSKGGAWEQAVGATRGVVITDGGNATSTQYSSTSGGYLNTSGWDTKCGSRSCWTPEAWEKIASSPWFYKGWYTQSYSNSSGKCGRNHPWLTQEETADILNAWLVQGKDGVDGGRITPVTTSCWGGNPFSMGELADLANQKAGGAVTSVSSASVSYSDGGSTANVSFATNRGTVTLAGGDFKTIFNLRAPGYISIRSPLFNIERK</sequence>
<dbReference type="GO" id="GO:0030435">
    <property type="term" value="P:sporulation resulting in formation of a cellular spore"/>
    <property type="evidence" value="ECO:0007669"/>
    <property type="project" value="InterPro"/>
</dbReference>
<keyword evidence="1" id="KW-0175">Coiled coil</keyword>
<dbReference type="InterPro" id="IPR013486">
    <property type="entry name" value="SpoIID/LytB"/>
</dbReference>
<reference evidence="3 4" key="1">
    <citation type="journal article" date="2015" name="Nature">
        <title>rRNA introns, odd ribosomes, and small enigmatic genomes across a large radiation of phyla.</title>
        <authorList>
            <person name="Brown C.T."/>
            <person name="Hug L.A."/>
            <person name="Thomas B.C."/>
            <person name="Sharon I."/>
            <person name="Castelle C.J."/>
            <person name="Singh A."/>
            <person name="Wilkins M.J."/>
            <person name="Williams K.H."/>
            <person name="Banfield J.F."/>
        </authorList>
    </citation>
    <scope>NUCLEOTIDE SEQUENCE [LARGE SCALE GENOMIC DNA]</scope>
</reference>
<dbReference type="PATRIC" id="fig|1618405.3.peg.737"/>
<feature type="coiled-coil region" evidence="1">
    <location>
        <begin position="27"/>
        <end position="89"/>
    </location>
</feature>
<dbReference type="AlphaFoldDB" id="A0A0G0RBG2"/>
<protein>
    <submittedName>
        <fullName evidence="3">SpoIID/LytB domain-containing protein</fullName>
    </submittedName>
</protein>
<accession>A0A0G0RBG2</accession>
<dbReference type="NCBIfam" id="TIGR02669">
    <property type="entry name" value="SpoIID_LytB"/>
    <property type="match status" value="1"/>
</dbReference>
<organism evidence="3 4">
    <name type="scientific">Candidatus Curtissbacteria bacterium GW2011_GWA1_40_16</name>
    <dbReference type="NCBI Taxonomy" id="1618405"/>
    <lineage>
        <taxon>Bacteria</taxon>
        <taxon>Candidatus Curtissiibacteriota</taxon>
    </lineage>
</organism>
<evidence type="ECO:0000313" key="3">
    <source>
        <dbReference type="EMBL" id="KKR49708.1"/>
    </source>
</evidence>
<evidence type="ECO:0000256" key="1">
    <source>
        <dbReference type="SAM" id="Coils"/>
    </source>
</evidence>
<dbReference type="Gene3D" id="6.10.250.3150">
    <property type="match status" value="1"/>
</dbReference>
<dbReference type="Proteomes" id="UP000034531">
    <property type="component" value="Unassembled WGS sequence"/>
</dbReference>
<feature type="domain" description="Sporulation stage II protein D amidase enhancer LytB N-terminal" evidence="2">
    <location>
        <begin position="290"/>
        <end position="365"/>
    </location>
</feature>
<evidence type="ECO:0000259" key="2">
    <source>
        <dbReference type="Pfam" id="PF08486"/>
    </source>
</evidence>
<proteinExistence type="predicted"/>
<dbReference type="EMBL" id="LBYI01000021">
    <property type="protein sequence ID" value="KKR49708.1"/>
    <property type="molecule type" value="Genomic_DNA"/>
</dbReference>